<organism evidence="3 4">
    <name type="scientific">Sneathiella chinensis</name>
    <dbReference type="NCBI Taxonomy" id="349750"/>
    <lineage>
        <taxon>Bacteria</taxon>
        <taxon>Pseudomonadati</taxon>
        <taxon>Pseudomonadota</taxon>
        <taxon>Alphaproteobacteria</taxon>
        <taxon>Sneathiellales</taxon>
        <taxon>Sneathiellaceae</taxon>
        <taxon>Sneathiella</taxon>
    </lineage>
</organism>
<dbReference type="InterPro" id="IPR029069">
    <property type="entry name" value="HotDog_dom_sf"/>
</dbReference>
<proteinExistence type="predicted"/>
<evidence type="ECO:0000313" key="4">
    <source>
        <dbReference type="Proteomes" id="UP001161409"/>
    </source>
</evidence>
<dbReference type="EMBL" id="BSNF01000008">
    <property type="protein sequence ID" value="GLQ07734.1"/>
    <property type="molecule type" value="Genomic_DNA"/>
</dbReference>
<dbReference type="InterPro" id="IPR006683">
    <property type="entry name" value="Thioestr_dom"/>
</dbReference>
<name>A0ABQ5U906_9PROT</name>
<dbReference type="CDD" id="cd03443">
    <property type="entry name" value="PaaI_thioesterase"/>
    <property type="match status" value="1"/>
</dbReference>
<evidence type="ECO:0000259" key="2">
    <source>
        <dbReference type="Pfam" id="PF03061"/>
    </source>
</evidence>
<dbReference type="Gene3D" id="3.10.129.10">
    <property type="entry name" value="Hotdog Thioesterase"/>
    <property type="match status" value="1"/>
</dbReference>
<comment type="caution">
    <text evidence="3">The sequence shown here is derived from an EMBL/GenBank/DDBJ whole genome shotgun (WGS) entry which is preliminary data.</text>
</comment>
<protein>
    <recommendedName>
        <fullName evidence="2">Thioesterase domain-containing protein</fullName>
    </recommendedName>
</protein>
<feature type="domain" description="Thioesterase" evidence="2">
    <location>
        <begin position="54"/>
        <end position="118"/>
    </location>
</feature>
<dbReference type="NCBIfam" id="TIGR00369">
    <property type="entry name" value="unchar_dom_1"/>
    <property type="match status" value="1"/>
</dbReference>
<keyword evidence="4" id="KW-1185">Reference proteome</keyword>
<dbReference type="SUPFAM" id="SSF54637">
    <property type="entry name" value="Thioesterase/thiol ester dehydrase-isomerase"/>
    <property type="match status" value="1"/>
</dbReference>
<evidence type="ECO:0000256" key="1">
    <source>
        <dbReference type="ARBA" id="ARBA00022801"/>
    </source>
</evidence>
<reference evidence="3" key="1">
    <citation type="journal article" date="2014" name="Int. J. Syst. Evol. Microbiol.">
        <title>Complete genome of a new Firmicutes species belonging to the dominant human colonic microbiota ('Ruminococcus bicirculans') reveals two chromosomes and a selective capacity to utilize plant glucans.</title>
        <authorList>
            <consortium name="NISC Comparative Sequencing Program"/>
            <person name="Wegmann U."/>
            <person name="Louis P."/>
            <person name="Goesmann A."/>
            <person name="Henrissat B."/>
            <person name="Duncan S.H."/>
            <person name="Flint H.J."/>
        </authorList>
    </citation>
    <scope>NUCLEOTIDE SEQUENCE</scope>
    <source>
        <strain evidence="3">NBRC 103408</strain>
    </source>
</reference>
<dbReference type="Proteomes" id="UP001161409">
    <property type="component" value="Unassembled WGS sequence"/>
</dbReference>
<gene>
    <name evidence="3" type="ORF">GCM10007924_29550</name>
</gene>
<keyword evidence="1" id="KW-0378">Hydrolase</keyword>
<accession>A0ABQ5U906</accession>
<evidence type="ECO:0000313" key="3">
    <source>
        <dbReference type="EMBL" id="GLQ07734.1"/>
    </source>
</evidence>
<sequence length="146" mass="15782">MQPDLEQGLLAGFESRNFMRHLGVEITVLEQGVCDMALDHRDSLMQHGGRFDSAVLGALADMAAGTAGQTLMPAGERCRTAEYKLNLLAAAEGARLEAEARIVKAGRTLKVAETNVYCINESERKHVAMALVTLVADGTPRQEKDV</sequence>
<dbReference type="InterPro" id="IPR003736">
    <property type="entry name" value="PAAI_dom"/>
</dbReference>
<reference evidence="3" key="2">
    <citation type="submission" date="2023-01" db="EMBL/GenBank/DDBJ databases">
        <title>Draft genome sequence of Sneathiella chinensis strain NBRC 103408.</title>
        <authorList>
            <person name="Sun Q."/>
            <person name="Mori K."/>
        </authorList>
    </citation>
    <scope>NUCLEOTIDE SEQUENCE</scope>
    <source>
        <strain evidence="3">NBRC 103408</strain>
    </source>
</reference>
<dbReference type="Pfam" id="PF03061">
    <property type="entry name" value="4HBT"/>
    <property type="match status" value="1"/>
</dbReference>